<dbReference type="PIRSF" id="PIRSF006305">
    <property type="entry name" value="Maf"/>
    <property type="match status" value="1"/>
</dbReference>
<dbReference type="Proteomes" id="UP000236655">
    <property type="component" value="Chromosome"/>
</dbReference>
<dbReference type="Pfam" id="PF02545">
    <property type="entry name" value="Maf"/>
    <property type="match status" value="1"/>
</dbReference>
<gene>
    <name evidence="5" type="primary">maf</name>
    <name evidence="5" type="ORF">CUN60_03570</name>
</gene>
<dbReference type="SUPFAM" id="SSF52972">
    <property type="entry name" value="ITPase-like"/>
    <property type="match status" value="1"/>
</dbReference>
<dbReference type="PANTHER" id="PTHR43213:SF5">
    <property type="entry name" value="BIFUNCTIONAL DTTP_UTP PYROPHOSPHATASE_METHYLTRANSFERASE PROTEIN-RELATED"/>
    <property type="match status" value="1"/>
</dbReference>
<name>A0A2I7N4L6_9NEIS</name>
<proteinExistence type="inferred from homology"/>
<dbReference type="CDD" id="cd00555">
    <property type="entry name" value="Maf"/>
    <property type="match status" value="1"/>
</dbReference>
<comment type="subcellular location">
    <subcellularLocation>
        <location evidence="4">Cytoplasm</location>
    </subcellularLocation>
</comment>
<comment type="function">
    <text evidence="4">Nucleoside triphosphate pyrophosphatase. May have a dual role in cell division arrest and in preventing the incorporation of modified nucleotides into cellular nucleic acids.</text>
</comment>
<dbReference type="KEGG" id="nba:CUN60_03570"/>
<dbReference type="RefSeq" id="WP_102950712.1">
    <property type="nucleotide sequence ID" value="NZ_CP024847.1"/>
</dbReference>
<feature type="active site" description="Proton acceptor" evidence="4">
    <location>
        <position position="79"/>
    </location>
</feature>
<dbReference type="OrthoDB" id="9807767at2"/>
<keyword evidence="2 4" id="KW-0378">Hydrolase</keyword>
<keyword evidence="6" id="KW-1185">Reference proteome</keyword>
<evidence type="ECO:0000313" key="6">
    <source>
        <dbReference type="Proteomes" id="UP000236655"/>
    </source>
</evidence>
<evidence type="ECO:0000256" key="4">
    <source>
        <dbReference type="HAMAP-Rule" id="MF_00528"/>
    </source>
</evidence>
<dbReference type="GO" id="GO:0005737">
    <property type="term" value="C:cytoplasm"/>
    <property type="evidence" value="ECO:0007669"/>
    <property type="project" value="UniProtKB-SubCell"/>
</dbReference>
<evidence type="ECO:0000256" key="1">
    <source>
        <dbReference type="ARBA" id="ARBA00001968"/>
    </source>
</evidence>
<comment type="catalytic activity">
    <reaction evidence="4">
        <text>a ribonucleoside 5'-triphosphate + H2O = a ribonucleoside 5'-phosphate + diphosphate + H(+)</text>
        <dbReference type="Rhea" id="RHEA:23996"/>
        <dbReference type="ChEBI" id="CHEBI:15377"/>
        <dbReference type="ChEBI" id="CHEBI:15378"/>
        <dbReference type="ChEBI" id="CHEBI:33019"/>
        <dbReference type="ChEBI" id="CHEBI:58043"/>
        <dbReference type="ChEBI" id="CHEBI:61557"/>
        <dbReference type="EC" id="3.6.1.9"/>
    </reaction>
</comment>
<evidence type="ECO:0000256" key="2">
    <source>
        <dbReference type="ARBA" id="ARBA00022801"/>
    </source>
</evidence>
<dbReference type="EC" id="3.6.1.9" evidence="4"/>
<dbReference type="Gene3D" id="3.90.950.10">
    <property type="match status" value="1"/>
</dbReference>
<dbReference type="HAMAP" id="MF_00528">
    <property type="entry name" value="Maf"/>
    <property type="match status" value="1"/>
</dbReference>
<keyword evidence="4" id="KW-0963">Cytoplasm</keyword>
<comment type="caution">
    <text evidence="4">Lacks conserved residue(s) required for the propagation of feature annotation.</text>
</comment>
<comment type="catalytic activity">
    <reaction evidence="4">
        <text>a 2'-deoxyribonucleoside 5'-triphosphate + H2O = a 2'-deoxyribonucleoside 5'-phosphate + diphosphate + H(+)</text>
        <dbReference type="Rhea" id="RHEA:44644"/>
        <dbReference type="ChEBI" id="CHEBI:15377"/>
        <dbReference type="ChEBI" id="CHEBI:15378"/>
        <dbReference type="ChEBI" id="CHEBI:33019"/>
        <dbReference type="ChEBI" id="CHEBI:61560"/>
        <dbReference type="ChEBI" id="CHEBI:65317"/>
        <dbReference type="EC" id="3.6.1.9"/>
    </reaction>
</comment>
<dbReference type="GO" id="GO:0009117">
    <property type="term" value="P:nucleotide metabolic process"/>
    <property type="evidence" value="ECO:0007669"/>
    <property type="project" value="UniProtKB-KW"/>
</dbReference>
<dbReference type="AlphaFoldDB" id="A0A2I7N4L6"/>
<dbReference type="InterPro" id="IPR029001">
    <property type="entry name" value="ITPase-like_fam"/>
</dbReference>
<evidence type="ECO:0000256" key="3">
    <source>
        <dbReference type="ARBA" id="ARBA00023080"/>
    </source>
</evidence>
<organism evidence="5 6">
    <name type="scientific">Aquella oligotrophica</name>
    <dbReference type="NCBI Taxonomy" id="2067065"/>
    <lineage>
        <taxon>Bacteria</taxon>
        <taxon>Pseudomonadati</taxon>
        <taxon>Pseudomonadota</taxon>
        <taxon>Betaproteobacteria</taxon>
        <taxon>Neisseriales</taxon>
        <taxon>Neisseriaceae</taxon>
        <taxon>Aquella</taxon>
    </lineage>
</organism>
<reference evidence="6" key="1">
    <citation type="submission" date="2017-11" db="EMBL/GenBank/DDBJ databases">
        <authorList>
            <person name="Chan K.G."/>
            <person name="Lee L.S."/>
        </authorList>
    </citation>
    <scope>NUCLEOTIDE SEQUENCE [LARGE SCALE GENOMIC DNA]</scope>
    <source>
        <strain evidence="6">DSM 100970</strain>
    </source>
</reference>
<keyword evidence="3 4" id="KW-0546">Nucleotide metabolism</keyword>
<evidence type="ECO:0000313" key="5">
    <source>
        <dbReference type="EMBL" id="AUR51412.1"/>
    </source>
</evidence>
<dbReference type="GO" id="GO:0047429">
    <property type="term" value="F:nucleoside triphosphate diphosphatase activity"/>
    <property type="evidence" value="ECO:0007669"/>
    <property type="project" value="UniProtKB-EC"/>
</dbReference>
<accession>A0A2I7N4L6</accession>
<dbReference type="InterPro" id="IPR003697">
    <property type="entry name" value="Maf-like"/>
</dbReference>
<dbReference type="NCBIfam" id="TIGR00172">
    <property type="entry name" value="maf"/>
    <property type="match status" value="1"/>
</dbReference>
<dbReference type="EMBL" id="CP024847">
    <property type="protein sequence ID" value="AUR51412.1"/>
    <property type="molecule type" value="Genomic_DNA"/>
</dbReference>
<protein>
    <recommendedName>
        <fullName evidence="4">Nucleoside triphosphate pyrophosphatase</fullName>
        <ecNumber evidence="4">3.6.1.9</ecNumber>
    </recommendedName>
    <alternativeName>
        <fullName evidence="4">Nucleotide pyrophosphatase</fullName>
        <shortName evidence="4">Nucleotide PPase</shortName>
    </alternativeName>
</protein>
<comment type="cofactor">
    <cofactor evidence="1 4">
        <name>a divalent metal cation</name>
        <dbReference type="ChEBI" id="CHEBI:60240"/>
    </cofactor>
</comment>
<comment type="similarity">
    <text evidence="4">Belongs to the Maf family.</text>
</comment>
<dbReference type="PANTHER" id="PTHR43213">
    <property type="entry name" value="BIFUNCTIONAL DTTP/UTP PYROPHOSPHATASE/METHYLTRANSFERASE PROTEIN-RELATED"/>
    <property type="match status" value="1"/>
</dbReference>
<sequence length="199" mass="22635">MDSKIISKIYLASKSPRRRELLAMMGVDFELLEIDIPEEVFPGESFRDYSTRICNEKAEAAWTHVLANNLAMMPVLTADTEVVFDNVVFGKPIDYQDAFRMWRTLAGNHHLVITTVTLKYGEFHKTVSSESRVYFDQMTDEDIHAYLATGDYQDKSGAYGIHTFAGQFIQKIDGCFYSIMGLPLNTVKHLLAELARYAT</sequence>